<reference evidence="1" key="1">
    <citation type="submission" date="2022-01" db="EMBL/GenBank/DDBJ databases">
        <title>Paenibacillus spongiae sp. nov., isolated from marine sponge.</title>
        <authorList>
            <person name="Li Z."/>
            <person name="Zhang M."/>
        </authorList>
    </citation>
    <scope>NUCLEOTIDE SEQUENCE</scope>
    <source>
        <strain evidence="1">PHS-Z3</strain>
    </source>
</reference>
<keyword evidence="2" id="KW-1185">Reference proteome</keyword>
<dbReference type="RefSeq" id="WP_258387282.1">
    <property type="nucleotide sequence ID" value="NZ_CP091430.1"/>
</dbReference>
<accession>A0ABY5SEW8</accession>
<proteinExistence type="predicted"/>
<dbReference type="Proteomes" id="UP001057877">
    <property type="component" value="Chromosome"/>
</dbReference>
<dbReference type="EMBL" id="CP091430">
    <property type="protein sequence ID" value="UVI31218.1"/>
    <property type="molecule type" value="Genomic_DNA"/>
</dbReference>
<protein>
    <submittedName>
        <fullName evidence="1">Uncharacterized protein</fullName>
    </submittedName>
</protein>
<organism evidence="1 2">
    <name type="scientific">Paenibacillus spongiae</name>
    <dbReference type="NCBI Taxonomy" id="2909671"/>
    <lineage>
        <taxon>Bacteria</taxon>
        <taxon>Bacillati</taxon>
        <taxon>Bacillota</taxon>
        <taxon>Bacilli</taxon>
        <taxon>Bacillales</taxon>
        <taxon>Paenibacillaceae</taxon>
        <taxon>Paenibacillus</taxon>
    </lineage>
</organism>
<name>A0ABY5SEW8_9BACL</name>
<evidence type="ECO:0000313" key="1">
    <source>
        <dbReference type="EMBL" id="UVI31218.1"/>
    </source>
</evidence>
<evidence type="ECO:0000313" key="2">
    <source>
        <dbReference type="Proteomes" id="UP001057877"/>
    </source>
</evidence>
<sequence length="98" mass="10410">MSGFPGRNGNDSAVKSVQRGITVASSTAGTVVVPISPVKMNKSVVILTSCFTYEAGQAGWHDISVYLSSEKEITIKHLTGGSTNSMPAEVAWQVVEYF</sequence>
<gene>
    <name evidence="1" type="ORF">L1F29_05070</name>
</gene>